<sequence length="231" mass="25324">MSDRTLNRIGTGCKELDSLLSGGLEMGEILLVYGERGSGKTALAFQVMSNFASLGKGAAMVYTEGRPPVSRLMAISGRSWDAISDLIWVVEVKSFESQESVIEELEYQMPPGVAVIAIDTITSRYREVLGEHDENIVVNKSLNRQLAMLKDLCRRKALSVLITGEVRMQLDGKGIQPVAPAILSYWSDRIVRLERPLGDVRKAVLERPPPKREAVIRLTEKGFIGAGGVAP</sequence>
<dbReference type="PANTHER" id="PTHR22942">
    <property type="entry name" value="RECA/RAD51/RADA DNA STRAND-PAIRING FAMILY MEMBER"/>
    <property type="match status" value="1"/>
</dbReference>
<dbReference type="PIRSF" id="PIRSF003336">
    <property type="entry name" value="RadB"/>
    <property type="match status" value="1"/>
</dbReference>
<evidence type="ECO:0000259" key="7">
    <source>
        <dbReference type="PROSITE" id="PS50162"/>
    </source>
</evidence>
<evidence type="ECO:0000256" key="2">
    <source>
        <dbReference type="ARBA" id="ARBA00018143"/>
    </source>
</evidence>
<dbReference type="InterPro" id="IPR020588">
    <property type="entry name" value="RecA_ATP-bd"/>
</dbReference>
<dbReference type="EMBL" id="DSTX01000009">
    <property type="protein sequence ID" value="HFK20676.1"/>
    <property type="molecule type" value="Genomic_DNA"/>
</dbReference>
<evidence type="ECO:0000256" key="6">
    <source>
        <dbReference type="ARBA" id="ARBA00024641"/>
    </source>
</evidence>
<comment type="caution">
    <text evidence="8">The sequence shown here is derived from an EMBL/GenBank/DDBJ whole genome shotgun (WGS) entry which is preliminary data.</text>
</comment>
<comment type="similarity">
    <text evidence="1">Belongs to the eukaryotic RecA-like protein family. RadB subfamily.</text>
</comment>
<evidence type="ECO:0000256" key="1">
    <source>
        <dbReference type="ARBA" id="ARBA00006876"/>
    </source>
</evidence>
<evidence type="ECO:0000313" key="8">
    <source>
        <dbReference type="EMBL" id="HFK20676.1"/>
    </source>
</evidence>
<reference evidence="8" key="1">
    <citation type="journal article" date="2020" name="mSystems">
        <title>Genome- and Community-Level Interaction Insights into Carbon Utilization and Element Cycling Functions of Hydrothermarchaeota in Hydrothermal Sediment.</title>
        <authorList>
            <person name="Zhou Z."/>
            <person name="Liu Y."/>
            <person name="Xu W."/>
            <person name="Pan J."/>
            <person name="Luo Z.H."/>
            <person name="Li M."/>
        </authorList>
    </citation>
    <scope>NUCLEOTIDE SEQUENCE [LARGE SCALE GENOMIC DNA]</scope>
    <source>
        <strain evidence="8">SpSt-468</strain>
    </source>
</reference>
<dbReference type="Gene3D" id="3.40.50.300">
    <property type="entry name" value="P-loop containing nucleotide triphosphate hydrolases"/>
    <property type="match status" value="1"/>
</dbReference>
<dbReference type="InterPro" id="IPR027417">
    <property type="entry name" value="P-loop_NTPase"/>
</dbReference>
<proteinExistence type="inferred from homology"/>
<accession>A0A7C3J3X1</accession>
<evidence type="ECO:0000256" key="4">
    <source>
        <dbReference type="ARBA" id="ARBA00022840"/>
    </source>
</evidence>
<dbReference type="SMART" id="SM00382">
    <property type="entry name" value="AAA"/>
    <property type="match status" value="1"/>
</dbReference>
<evidence type="ECO:0000256" key="5">
    <source>
        <dbReference type="ARBA" id="ARBA00023125"/>
    </source>
</evidence>
<feature type="domain" description="RecA family profile 1" evidence="7">
    <location>
        <begin position="5"/>
        <end position="166"/>
    </location>
</feature>
<dbReference type="SUPFAM" id="SSF52540">
    <property type="entry name" value="P-loop containing nucleoside triphosphate hydrolases"/>
    <property type="match status" value="1"/>
</dbReference>
<dbReference type="GO" id="GO:0006310">
    <property type="term" value="P:DNA recombination"/>
    <property type="evidence" value="ECO:0007669"/>
    <property type="project" value="InterPro"/>
</dbReference>
<dbReference type="InterPro" id="IPR013632">
    <property type="entry name" value="Rad51_C"/>
</dbReference>
<dbReference type="GO" id="GO:0006281">
    <property type="term" value="P:DNA repair"/>
    <property type="evidence" value="ECO:0007669"/>
    <property type="project" value="InterPro"/>
</dbReference>
<dbReference type="GO" id="GO:0140664">
    <property type="term" value="F:ATP-dependent DNA damage sensor activity"/>
    <property type="evidence" value="ECO:0007669"/>
    <property type="project" value="InterPro"/>
</dbReference>
<keyword evidence="5" id="KW-0238">DNA-binding</keyword>
<keyword evidence="4" id="KW-0067">ATP-binding</keyword>
<comment type="function">
    <text evidence="6">Involved in DNA repair and in homologous recombination. May regulate the cleavage reactions of the branch-structured DNA. Has a very weak ATPase activity that is not stimulated by DNA. Binds DNA but does not promote DNA strands exchange.</text>
</comment>
<dbReference type="InterPro" id="IPR003593">
    <property type="entry name" value="AAA+_ATPase"/>
</dbReference>
<name>A0A7C3J3X1_9CREN</name>
<keyword evidence="3" id="KW-0547">Nucleotide-binding</keyword>
<dbReference type="InterPro" id="IPR011939">
    <property type="entry name" value="DNA_repair_and_recomb_RadB"/>
</dbReference>
<protein>
    <recommendedName>
        <fullName evidence="2">DNA repair and recombination protein RadB</fullName>
    </recommendedName>
</protein>
<gene>
    <name evidence="8" type="ORF">ENS19_05260</name>
</gene>
<organism evidence="8">
    <name type="scientific">Candidatus Methanomethylicus mesodigestus</name>
    <dbReference type="NCBI Taxonomy" id="1867258"/>
    <lineage>
        <taxon>Archaea</taxon>
        <taxon>Thermoproteota</taxon>
        <taxon>Methanosuratincolia</taxon>
        <taxon>Candidatus Methanomethylicales</taxon>
        <taxon>Candidatus Methanomethylicaceae</taxon>
        <taxon>Candidatus Methanomethylicus</taxon>
    </lineage>
</organism>
<evidence type="ECO:0000256" key="3">
    <source>
        <dbReference type="ARBA" id="ARBA00022741"/>
    </source>
</evidence>
<dbReference type="PROSITE" id="PS50162">
    <property type="entry name" value="RECA_2"/>
    <property type="match status" value="1"/>
</dbReference>
<dbReference type="GO" id="GO:0003684">
    <property type="term" value="F:damaged DNA binding"/>
    <property type="evidence" value="ECO:0007669"/>
    <property type="project" value="InterPro"/>
</dbReference>
<dbReference type="GO" id="GO:0005524">
    <property type="term" value="F:ATP binding"/>
    <property type="evidence" value="ECO:0007669"/>
    <property type="project" value="UniProtKB-KW"/>
</dbReference>
<dbReference type="Pfam" id="PF08423">
    <property type="entry name" value="Rad51"/>
    <property type="match status" value="1"/>
</dbReference>
<dbReference type="AlphaFoldDB" id="A0A7C3J3X1"/>
<dbReference type="PANTHER" id="PTHR22942:SF47">
    <property type="entry name" value="DNA REPAIR AND RECOMBINATION PROTEIN RADB"/>
    <property type="match status" value="1"/>
</dbReference>